<dbReference type="Proteomes" id="UP000525987">
    <property type="component" value="Unassembled WGS sequence"/>
</dbReference>
<proteinExistence type="predicted"/>
<accession>A0A7W5BXZ9</accession>
<organism evidence="1 2">
    <name type="scientific">Halomonas organivorans</name>
    <dbReference type="NCBI Taxonomy" id="257772"/>
    <lineage>
        <taxon>Bacteria</taxon>
        <taxon>Pseudomonadati</taxon>
        <taxon>Pseudomonadota</taxon>
        <taxon>Gammaproteobacteria</taxon>
        <taxon>Oceanospirillales</taxon>
        <taxon>Halomonadaceae</taxon>
        <taxon>Halomonas</taxon>
    </lineage>
</organism>
<evidence type="ECO:0000313" key="1">
    <source>
        <dbReference type="EMBL" id="MBB3141194.1"/>
    </source>
</evidence>
<sequence>MQPYLNLGGNSGVRFYEILADRIHVQFKTGTPYTWSYASCGQHHVEQMKTLARNGRGLNSYIMRFVRKGYER</sequence>
<dbReference type="RefSeq" id="WP_183387578.1">
    <property type="nucleotide sequence ID" value="NZ_JACHXM010000008.1"/>
</dbReference>
<dbReference type="EMBL" id="JACHXM010000008">
    <property type="protein sequence ID" value="MBB3141194.1"/>
    <property type="molecule type" value="Genomic_DNA"/>
</dbReference>
<evidence type="ECO:0000313" key="2">
    <source>
        <dbReference type="Proteomes" id="UP000525987"/>
    </source>
</evidence>
<protein>
    <recommendedName>
        <fullName evidence="3">KTSC domain-containing protein</fullName>
    </recommendedName>
</protein>
<gene>
    <name evidence="1" type="ORF">FHR96_002071</name>
</gene>
<evidence type="ECO:0008006" key="3">
    <source>
        <dbReference type="Google" id="ProtNLM"/>
    </source>
</evidence>
<dbReference type="AlphaFoldDB" id="A0A7W5BXZ9"/>
<keyword evidence="2" id="KW-1185">Reference proteome</keyword>
<comment type="caution">
    <text evidence="1">The sequence shown here is derived from an EMBL/GenBank/DDBJ whole genome shotgun (WGS) entry which is preliminary data.</text>
</comment>
<reference evidence="1 2" key="1">
    <citation type="submission" date="2020-08" db="EMBL/GenBank/DDBJ databases">
        <title>Genomic Encyclopedia of Type Strains, Phase III (KMG-III): the genomes of soil and plant-associated and newly described type strains.</title>
        <authorList>
            <person name="Whitman W."/>
        </authorList>
    </citation>
    <scope>NUCLEOTIDE SEQUENCE [LARGE SCALE GENOMIC DNA]</scope>
    <source>
        <strain evidence="1 2">CECT 5995</strain>
    </source>
</reference>
<name>A0A7W5BXZ9_9GAMM</name>